<dbReference type="EMBL" id="JBHFQA010000017">
    <property type="protein sequence ID" value="KAL2084517.1"/>
    <property type="molecule type" value="Genomic_DNA"/>
</dbReference>
<reference evidence="7 8" key="1">
    <citation type="submission" date="2024-09" db="EMBL/GenBank/DDBJ databases">
        <title>A chromosome-level genome assembly of Gray's grenadier anchovy, Coilia grayii.</title>
        <authorList>
            <person name="Fu Z."/>
        </authorList>
    </citation>
    <scope>NUCLEOTIDE SEQUENCE [LARGE SCALE GENOMIC DNA]</scope>
    <source>
        <strain evidence="7">G4</strain>
        <tissue evidence="7">Muscle</tissue>
    </source>
</reference>
<keyword evidence="1 2" id="KW-1015">Disulfide bond</keyword>
<evidence type="ECO:0000256" key="5">
    <source>
        <dbReference type="SAM" id="SignalP"/>
    </source>
</evidence>
<evidence type="ECO:0000259" key="6">
    <source>
        <dbReference type="PROSITE" id="PS50287"/>
    </source>
</evidence>
<dbReference type="SUPFAM" id="SSF56487">
    <property type="entry name" value="SRCR-like"/>
    <property type="match status" value="1"/>
</dbReference>
<keyword evidence="4" id="KW-0472">Membrane</keyword>
<keyword evidence="8" id="KW-1185">Reference proteome</keyword>
<organism evidence="7 8">
    <name type="scientific">Coilia grayii</name>
    <name type="common">Gray's grenadier anchovy</name>
    <dbReference type="NCBI Taxonomy" id="363190"/>
    <lineage>
        <taxon>Eukaryota</taxon>
        <taxon>Metazoa</taxon>
        <taxon>Chordata</taxon>
        <taxon>Craniata</taxon>
        <taxon>Vertebrata</taxon>
        <taxon>Euteleostomi</taxon>
        <taxon>Actinopterygii</taxon>
        <taxon>Neopterygii</taxon>
        <taxon>Teleostei</taxon>
        <taxon>Clupei</taxon>
        <taxon>Clupeiformes</taxon>
        <taxon>Clupeoidei</taxon>
        <taxon>Engraulidae</taxon>
        <taxon>Coilinae</taxon>
        <taxon>Coilia</taxon>
    </lineage>
</organism>
<dbReference type="InterPro" id="IPR001190">
    <property type="entry name" value="SRCR"/>
</dbReference>
<feature type="disulfide bond" evidence="2">
    <location>
        <begin position="188"/>
        <end position="198"/>
    </location>
</feature>
<feature type="compositionally biased region" description="Low complexity" evidence="3">
    <location>
        <begin position="339"/>
        <end position="351"/>
    </location>
</feature>
<dbReference type="AlphaFoldDB" id="A0ABD1JBG4"/>
<accession>A0ABD1JBG4</accession>
<dbReference type="Gene3D" id="3.10.250.10">
    <property type="entry name" value="SRCR-like domain"/>
    <property type="match status" value="1"/>
</dbReference>
<keyword evidence="5" id="KW-0732">Signal</keyword>
<evidence type="ECO:0000256" key="1">
    <source>
        <dbReference type="ARBA" id="ARBA00023157"/>
    </source>
</evidence>
<dbReference type="SMART" id="SM00202">
    <property type="entry name" value="SR"/>
    <property type="match status" value="1"/>
</dbReference>
<keyword evidence="4" id="KW-1133">Transmembrane helix</keyword>
<dbReference type="PRINTS" id="PR00258">
    <property type="entry name" value="SPERACTRCPTR"/>
</dbReference>
<feature type="region of interest" description="Disordered" evidence="3">
    <location>
        <begin position="291"/>
        <end position="317"/>
    </location>
</feature>
<feature type="chain" id="PRO_5044839669" description="SRCR domain-containing protein" evidence="5">
    <location>
        <begin position="19"/>
        <end position="440"/>
    </location>
</feature>
<dbReference type="PANTHER" id="PTHR48071">
    <property type="entry name" value="SRCR DOMAIN-CONTAINING PROTEIN"/>
    <property type="match status" value="1"/>
</dbReference>
<dbReference type="InterPro" id="IPR036772">
    <property type="entry name" value="SRCR-like_dom_sf"/>
</dbReference>
<proteinExistence type="predicted"/>
<feature type="signal peptide" evidence="5">
    <location>
        <begin position="1"/>
        <end position="18"/>
    </location>
</feature>
<feature type="compositionally biased region" description="Basic residues" evidence="3">
    <location>
        <begin position="384"/>
        <end position="440"/>
    </location>
</feature>
<keyword evidence="4" id="KW-0812">Transmembrane</keyword>
<dbReference type="PANTHER" id="PTHR48071:SF18">
    <property type="entry name" value="DELETED IN MALIGNANT BRAIN TUMORS 1 PROTEIN-RELATED"/>
    <property type="match status" value="1"/>
</dbReference>
<gene>
    <name evidence="7" type="ORF">ACEWY4_020035</name>
</gene>
<sequence>MELLTATILLQILGASQALHCVTFPFKFSSNLFPCLAKPGNLKLNNNCSGVLMMYTHFQEWIPADLSPTNHSITAGHICRHLDCGDVFEVTQNLTAVSNTCVSNCTYKHHGQLSWRWDIRLADGSNPCEGRVEVWKNGWGTVCDDGWNLEAGNVVCAQLGCGPALNVTGEGGSFPPGRGPIHLDNLSCTGKEEYLWECQGLRSGQQQAHDCGHKEDAGVVCRGSCSVCMLQMQAASFPILGAATLASPGEAAPGLQAAVAGCIMLSVALILALASNIILCGRYRRKAARRIHQTHGGSTPAIIRERSEQGESPQNIPLLRVPTEEALNTTPKLSVVHRSPSTDSSTSSCNSEDMNYYTQPTAEMPGFHGMHSFIPRHTQTQTHTHTHTHTHTQKHKHTHTHTHKHKHTHTHKHKHTHTHTHKHTHTHTHKHKHKHKHTHT</sequence>
<dbReference type="FunFam" id="3.10.250.10:FF:000009">
    <property type="entry name" value="WC1"/>
    <property type="match status" value="1"/>
</dbReference>
<dbReference type="Pfam" id="PF00530">
    <property type="entry name" value="SRCR"/>
    <property type="match status" value="1"/>
</dbReference>
<evidence type="ECO:0000256" key="3">
    <source>
        <dbReference type="SAM" id="MobiDB-lite"/>
    </source>
</evidence>
<evidence type="ECO:0000313" key="8">
    <source>
        <dbReference type="Proteomes" id="UP001591681"/>
    </source>
</evidence>
<comment type="caution">
    <text evidence="2">Lacks conserved residue(s) required for the propagation of feature annotation.</text>
</comment>
<feature type="region of interest" description="Disordered" evidence="3">
    <location>
        <begin position="329"/>
        <end position="354"/>
    </location>
</feature>
<feature type="domain" description="SRCR" evidence="6">
    <location>
        <begin position="119"/>
        <end position="222"/>
    </location>
</feature>
<dbReference type="PROSITE" id="PS50287">
    <property type="entry name" value="SRCR_2"/>
    <property type="match status" value="1"/>
</dbReference>
<evidence type="ECO:0000256" key="2">
    <source>
        <dbReference type="PROSITE-ProRule" id="PRU00196"/>
    </source>
</evidence>
<comment type="caution">
    <text evidence="7">The sequence shown here is derived from an EMBL/GenBank/DDBJ whole genome shotgun (WGS) entry which is preliminary data.</text>
</comment>
<evidence type="ECO:0000256" key="4">
    <source>
        <dbReference type="SAM" id="Phobius"/>
    </source>
</evidence>
<evidence type="ECO:0000313" key="7">
    <source>
        <dbReference type="EMBL" id="KAL2084517.1"/>
    </source>
</evidence>
<dbReference type="Proteomes" id="UP001591681">
    <property type="component" value="Unassembled WGS sequence"/>
</dbReference>
<protein>
    <recommendedName>
        <fullName evidence="6">SRCR domain-containing protein</fullName>
    </recommendedName>
</protein>
<name>A0ABD1JBG4_9TELE</name>
<feature type="region of interest" description="Disordered" evidence="3">
    <location>
        <begin position="380"/>
        <end position="440"/>
    </location>
</feature>
<feature type="transmembrane region" description="Helical" evidence="4">
    <location>
        <begin position="257"/>
        <end position="280"/>
    </location>
</feature>